<accession>A0A061E0J7</accession>
<dbReference type="Gramene" id="EOX95773">
    <property type="protein sequence ID" value="EOX95773"/>
    <property type="gene ID" value="TCM_005194"/>
</dbReference>
<evidence type="ECO:0000313" key="2">
    <source>
        <dbReference type="Proteomes" id="UP000026915"/>
    </source>
</evidence>
<evidence type="ECO:0000313" key="1">
    <source>
        <dbReference type="EMBL" id="EOX95773.1"/>
    </source>
</evidence>
<dbReference type="AlphaFoldDB" id="A0A061E0J7"/>
<sequence>MMNPRIRKARHKERECPRKEVTGIRDPTWDDRDTVRGSRAGIWITSAHGRGCRGSNKHLVGDSLAGIWIFSRIFRHSSAIEGAVLEVKIAEFGSIDYEPPLAFFIRKSFLVTTKKSAGGGKNLNNPSKGPGFWSIKGKSCQIMRVDFIWRAWIRRHNEDAVGTGWRQDNMEQPDNETKHESQLVLGDIDGLREPNATFLSDLNLLMVALSLSSIRNEDCLNLVDTEKTSIEDREANKGKAYIPRLHSRKRETNDVKLMRRQTQRIQTSPKDFRSFFVGIVAVVEQNPLNPLLRDKIETADIRDVIPDGIW</sequence>
<dbReference type="HOGENOM" id="CLU_898362_0_0_1"/>
<dbReference type="Proteomes" id="UP000026915">
    <property type="component" value="Chromosome 1"/>
</dbReference>
<dbReference type="EMBL" id="CM001879">
    <property type="protein sequence ID" value="EOX95773.1"/>
    <property type="molecule type" value="Genomic_DNA"/>
</dbReference>
<dbReference type="InParanoid" id="A0A061E0J7"/>
<reference evidence="1 2" key="1">
    <citation type="journal article" date="2013" name="Genome Biol.">
        <title>The genome sequence of the most widely cultivated cacao type and its use to identify candidate genes regulating pod color.</title>
        <authorList>
            <person name="Motamayor J.C."/>
            <person name="Mockaitis K."/>
            <person name="Schmutz J."/>
            <person name="Haiminen N."/>
            <person name="Iii D.L."/>
            <person name="Cornejo O."/>
            <person name="Findley S.D."/>
            <person name="Zheng P."/>
            <person name="Utro F."/>
            <person name="Royaert S."/>
            <person name="Saski C."/>
            <person name="Jenkins J."/>
            <person name="Podicheti R."/>
            <person name="Zhao M."/>
            <person name="Scheffler B.E."/>
            <person name="Stack J.C."/>
            <person name="Feltus F.A."/>
            <person name="Mustiga G.M."/>
            <person name="Amores F."/>
            <person name="Phillips W."/>
            <person name="Marelli J.P."/>
            <person name="May G.D."/>
            <person name="Shapiro H."/>
            <person name="Ma J."/>
            <person name="Bustamante C.D."/>
            <person name="Schnell R.J."/>
            <person name="Main D."/>
            <person name="Gilbert D."/>
            <person name="Parida L."/>
            <person name="Kuhn D.N."/>
        </authorList>
    </citation>
    <scope>NUCLEOTIDE SEQUENCE [LARGE SCALE GENOMIC DNA]</scope>
    <source>
        <strain evidence="2">cv. Matina 1-6</strain>
    </source>
</reference>
<proteinExistence type="predicted"/>
<organism evidence="1 2">
    <name type="scientific">Theobroma cacao</name>
    <name type="common">Cacao</name>
    <name type="synonym">Cocoa</name>
    <dbReference type="NCBI Taxonomy" id="3641"/>
    <lineage>
        <taxon>Eukaryota</taxon>
        <taxon>Viridiplantae</taxon>
        <taxon>Streptophyta</taxon>
        <taxon>Embryophyta</taxon>
        <taxon>Tracheophyta</taxon>
        <taxon>Spermatophyta</taxon>
        <taxon>Magnoliopsida</taxon>
        <taxon>eudicotyledons</taxon>
        <taxon>Gunneridae</taxon>
        <taxon>Pentapetalae</taxon>
        <taxon>rosids</taxon>
        <taxon>malvids</taxon>
        <taxon>Malvales</taxon>
        <taxon>Malvaceae</taxon>
        <taxon>Byttnerioideae</taxon>
        <taxon>Theobroma</taxon>
    </lineage>
</organism>
<keyword evidence="2" id="KW-1185">Reference proteome</keyword>
<protein>
    <submittedName>
        <fullName evidence="1">Uncharacterized protein</fullName>
    </submittedName>
</protein>
<gene>
    <name evidence="1" type="ORF">TCM_005194</name>
</gene>
<name>A0A061E0J7_THECC</name>